<proteinExistence type="predicted"/>
<dbReference type="EMBL" id="UHDK01000001">
    <property type="protein sequence ID" value="SUM34926.1"/>
    <property type="molecule type" value="Genomic_DNA"/>
</dbReference>
<dbReference type="Proteomes" id="UP000255277">
    <property type="component" value="Unassembled WGS sequence"/>
</dbReference>
<reference evidence="4 7" key="1">
    <citation type="journal article" date="2016" name="Front. Microbiol.">
        <title>Comprehensive Phylogenetic Analysis of Bovine Non-aureus Staphylococci Species Based on Whole-Genome Sequencing.</title>
        <authorList>
            <person name="Naushad S."/>
            <person name="Barkema H.W."/>
            <person name="Luby C."/>
            <person name="Condas L.A."/>
            <person name="Nobrega D.B."/>
            <person name="Carson D.A."/>
            <person name="De Buck J."/>
        </authorList>
    </citation>
    <scope>NUCLEOTIDE SEQUENCE [LARGE SCALE GENOMIC DNA]</scope>
    <source>
        <strain evidence="4 7">SNUC 1388</strain>
    </source>
</reference>
<evidence type="ECO:0000259" key="2">
    <source>
        <dbReference type="Pfam" id="PF02525"/>
    </source>
</evidence>
<dbReference type="InterPro" id="IPR029039">
    <property type="entry name" value="Flavoprotein-like_sf"/>
</dbReference>
<dbReference type="PANTHER" id="PTHR47307:SF1">
    <property type="entry name" value="GLUTATHIONE-REGULATED POTASSIUM-EFFLUX SYSTEM ANCILLARY PROTEIN KEFG"/>
    <property type="match status" value="1"/>
</dbReference>
<dbReference type="RefSeq" id="WP_042740309.1">
    <property type="nucleotide sequence ID" value="NZ_BKAX01000004.1"/>
</dbReference>
<gene>
    <name evidence="5" type="primary">ywrO</name>
    <name evidence="4" type="ORF">BUZ01_04080</name>
    <name evidence="5" type="ORF">NCTC12195_04453</name>
    <name evidence="3" type="ORF">SGA02_17690</name>
</gene>
<keyword evidence="1 5" id="KW-0560">Oxidoreductase</keyword>
<dbReference type="GO" id="GO:0010181">
    <property type="term" value="F:FMN binding"/>
    <property type="evidence" value="ECO:0007669"/>
    <property type="project" value="TreeGrafter"/>
</dbReference>
<name>A0A0D0RJC9_STAGA</name>
<evidence type="ECO:0000313" key="8">
    <source>
        <dbReference type="Proteomes" id="UP000321057"/>
    </source>
</evidence>
<dbReference type="GO" id="GO:0009055">
    <property type="term" value="F:electron transfer activity"/>
    <property type="evidence" value="ECO:0007669"/>
    <property type="project" value="TreeGrafter"/>
</dbReference>
<dbReference type="STRING" id="1293.SH09_14555"/>
<evidence type="ECO:0000313" key="3">
    <source>
        <dbReference type="EMBL" id="GEQ05941.1"/>
    </source>
</evidence>
<keyword evidence="8" id="KW-1185">Reference proteome</keyword>
<sequence>MSTLVIIAHPDITNSTVNKKWRDALSEQEDLVTIHELYPEYPHGKIDVEREQKLLEAHDRIIFQYPLYWYSSPPMLKQYLDEVFTYGWAYGSTGNALADKDFAIAVSIGSAPESYTSEGNVKYSVETLLSPMIATTRFVKANFAGIHKLYGALNITPSQVEENAKDYIEFIKQLDK</sequence>
<evidence type="ECO:0000313" key="7">
    <source>
        <dbReference type="Proteomes" id="UP000283576"/>
    </source>
</evidence>
<dbReference type="InterPro" id="IPR046980">
    <property type="entry name" value="KefG/KefF"/>
</dbReference>
<organism evidence="5 6">
    <name type="scientific">Staphylococcus gallinarum</name>
    <dbReference type="NCBI Taxonomy" id="1293"/>
    <lineage>
        <taxon>Bacteria</taxon>
        <taxon>Bacillati</taxon>
        <taxon>Bacillota</taxon>
        <taxon>Bacilli</taxon>
        <taxon>Bacillales</taxon>
        <taxon>Staphylococcaceae</taxon>
        <taxon>Staphylococcus</taxon>
    </lineage>
</organism>
<accession>A0A0D0RJC9</accession>
<evidence type="ECO:0000313" key="5">
    <source>
        <dbReference type="EMBL" id="SUM34926.1"/>
    </source>
</evidence>
<feature type="domain" description="Flavodoxin-like fold" evidence="2">
    <location>
        <begin position="1"/>
        <end position="168"/>
    </location>
</feature>
<dbReference type="Proteomes" id="UP000283576">
    <property type="component" value="Unassembled WGS sequence"/>
</dbReference>
<reference evidence="5 6" key="2">
    <citation type="submission" date="2018-06" db="EMBL/GenBank/DDBJ databases">
        <authorList>
            <consortium name="Pathogen Informatics"/>
            <person name="Doyle S."/>
        </authorList>
    </citation>
    <scope>NUCLEOTIDE SEQUENCE [LARGE SCALE GENOMIC DNA]</scope>
    <source>
        <strain evidence="5 6">NCTC12195</strain>
    </source>
</reference>
<dbReference type="OrthoDB" id="9798454at2"/>
<dbReference type="SUPFAM" id="SSF52218">
    <property type="entry name" value="Flavoproteins"/>
    <property type="match status" value="1"/>
</dbReference>
<dbReference type="AlphaFoldDB" id="A0A0D0RJC9"/>
<dbReference type="Proteomes" id="UP000321057">
    <property type="component" value="Unassembled WGS sequence"/>
</dbReference>
<dbReference type="PANTHER" id="PTHR47307">
    <property type="entry name" value="GLUTATHIONE-REGULATED POTASSIUM-EFFLUX SYSTEM ANCILLARY PROTEIN KEFG"/>
    <property type="match status" value="1"/>
</dbReference>
<dbReference type="EC" id="1.6.99.-" evidence="5"/>
<evidence type="ECO:0000313" key="6">
    <source>
        <dbReference type="Proteomes" id="UP000255277"/>
    </source>
</evidence>
<dbReference type="GeneID" id="93844213"/>
<protein>
    <submittedName>
        <fullName evidence="4">Flavodoxin family protein</fullName>
    </submittedName>
    <submittedName>
        <fullName evidence="3">NAD(P)H oxidoreductase</fullName>
    </submittedName>
    <submittedName>
        <fullName evidence="5">NADPH-quinone reductase</fullName>
        <ecNumber evidence="5">1.6.99.-</ecNumber>
    </submittedName>
</protein>
<dbReference type="EMBL" id="BKAX01000004">
    <property type="protein sequence ID" value="GEQ05941.1"/>
    <property type="molecule type" value="Genomic_DNA"/>
</dbReference>
<dbReference type="EMBL" id="QXRZ01000002">
    <property type="protein sequence ID" value="RIL43812.1"/>
    <property type="molecule type" value="Genomic_DNA"/>
</dbReference>
<dbReference type="Pfam" id="PF02525">
    <property type="entry name" value="Flavodoxin_2"/>
    <property type="match status" value="1"/>
</dbReference>
<dbReference type="GO" id="GO:0003955">
    <property type="term" value="F:NAD(P)H dehydrogenase (quinone) activity"/>
    <property type="evidence" value="ECO:0007669"/>
    <property type="project" value="TreeGrafter"/>
</dbReference>
<reference evidence="3 8" key="3">
    <citation type="submission" date="2019-07" db="EMBL/GenBank/DDBJ databases">
        <title>Whole genome shotgun sequence of Staphylococcus gallinarum NBRC 109767.</title>
        <authorList>
            <person name="Hosoyama A."/>
            <person name="Uohara A."/>
            <person name="Ohji S."/>
            <person name="Ichikawa N."/>
        </authorList>
    </citation>
    <scope>NUCLEOTIDE SEQUENCE [LARGE SCALE GENOMIC DNA]</scope>
    <source>
        <strain evidence="3 8">NBRC 109767</strain>
    </source>
</reference>
<evidence type="ECO:0000256" key="1">
    <source>
        <dbReference type="ARBA" id="ARBA00023002"/>
    </source>
</evidence>
<evidence type="ECO:0000313" key="4">
    <source>
        <dbReference type="EMBL" id="RIL43812.1"/>
    </source>
</evidence>
<dbReference type="InterPro" id="IPR003680">
    <property type="entry name" value="Flavodoxin_fold"/>
</dbReference>
<dbReference type="Gene3D" id="3.40.50.360">
    <property type="match status" value="1"/>
</dbReference>